<evidence type="ECO:0000256" key="4">
    <source>
        <dbReference type="ARBA" id="ARBA00022723"/>
    </source>
</evidence>
<dbReference type="PANTHER" id="PTHR32154">
    <property type="entry name" value="PYRUVATE-FLAVODOXIN OXIDOREDUCTASE-RELATED"/>
    <property type="match status" value="1"/>
</dbReference>
<evidence type="ECO:0000256" key="11">
    <source>
        <dbReference type="PIRSR" id="PIRSR000159-50"/>
    </source>
</evidence>
<feature type="site" description="Important for catalytic activity" evidence="10">
    <location>
        <position position="114"/>
    </location>
</feature>
<dbReference type="PROSITE" id="PS00198">
    <property type="entry name" value="4FE4S_FER_1"/>
    <property type="match status" value="1"/>
</dbReference>
<dbReference type="NCBIfam" id="TIGR02176">
    <property type="entry name" value="pyruv_ox_red"/>
    <property type="match status" value="1"/>
</dbReference>
<feature type="site" description="Important for catalytic activity" evidence="10">
    <location>
        <position position="31"/>
    </location>
</feature>
<keyword evidence="3 11" id="KW-0004">4Fe-4S</keyword>
<dbReference type="Gene3D" id="3.30.70.20">
    <property type="match status" value="1"/>
</dbReference>
<dbReference type="Pfam" id="PF01558">
    <property type="entry name" value="POR"/>
    <property type="match status" value="1"/>
</dbReference>
<dbReference type="Pfam" id="PF02775">
    <property type="entry name" value="TPP_enzyme_C"/>
    <property type="match status" value="1"/>
</dbReference>
<dbReference type="GO" id="GO:0005506">
    <property type="term" value="F:iron ion binding"/>
    <property type="evidence" value="ECO:0007669"/>
    <property type="project" value="InterPro"/>
</dbReference>
<keyword evidence="5 9" id="KW-0249">Electron transport</keyword>
<feature type="site" description="Important for catalytic activity" evidence="10">
    <location>
        <position position="64"/>
    </location>
</feature>
<dbReference type="Proteomes" id="UP000031847">
    <property type="component" value="Unassembled WGS sequence"/>
</dbReference>
<feature type="binding site" evidence="11">
    <location>
        <position position="757"/>
    </location>
    <ligand>
        <name>[4Fe-4S] cluster</name>
        <dbReference type="ChEBI" id="CHEBI:49883"/>
        <label>1</label>
    </ligand>
</feature>
<dbReference type="InterPro" id="IPR011895">
    <property type="entry name" value="Pyrv_flavodox_OxRed"/>
</dbReference>
<dbReference type="SUPFAM" id="SSF52922">
    <property type="entry name" value="TK C-terminal domain-like"/>
    <property type="match status" value="1"/>
</dbReference>
<dbReference type="GO" id="GO:0016903">
    <property type="term" value="F:oxidoreductase activity, acting on the aldehyde or oxo group of donors"/>
    <property type="evidence" value="ECO:0007669"/>
    <property type="project" value="InterPro"/>
</dbReference>
<comment type="cofactor">
    <cofactor evidence="11">
        <name>[4Fe-4S] cluster</name>
        <dbReference type="ChEBI" id="CHEBI:49883"/>
    </cofactor>
    <text evidence="11">Binds 3 [4Fe-4S] clusters per subunit.</text>
</comment>
<feature type="binding site" evidence="11">
    <location>
        <position position="816"/>
    </location>
    <ligand>
        <name>[4Fe-4S] cluster</name>
        <dbReference type="ChEBI" id="CHEBI:49883"/>
        <label>3</label>
    </ligand>
</feature>
<dbReference type="Gene3D" id="3.40.50.970">
    <property type="match status" value="2"/>
</dbReference>
<evidence type="ECO:0000256" key="9">
    <source>
        <dbReference type="PIRNR" id="PIRNR000159"/>
    </source>
</evidence>
<dbReference type="GO" id="GO:0051539">
    <property type="term" value="F:4 iron, 4 sulfur cluster binding"/>
    <property type="evidence" value="ECO:0007669"/>
    <property type="project" value="UniProtKB-KW"/>
</dbReference>
<dbReference type="InterPro" id="IPR009014">
    <property type="entry name" value="Transketo_C/PFOR_II"/>
</dbReference>
<keyword evidence="8 11" id="KW-0411">Iron-sulfur</keyword>
<dbReference type="FunFam" id="3.40.50.920:FF:000007">
    <property type="entry name" value="Pyruvate:ferredoxin (Flavodoxin) oxidoreductase"/>
    <property type="match status" value="1"/>
</dbReference>
<feature type="binding site" evidence="11">
    <location>
        <position position="703"/>
    </location>
    <ligand>
        <name>[4Fe-4S] cluster</name>
        <dbReference type="ChEBI" id="CHEBI:49883"/>
        <label>2</label>
    </ligand>
</feature>
<sequence length="1226" mass="135720">MKKMKKTMDGNMAAAHIAYAFSEIAVIYPITPSSPMADYTDAWSVAGRKNIWGSTVKITELQSEAGAAGAMHGVLKAGGLATTYTASQGLLLMLPNMYKMAGELLPAVIHVAARAVAAGALNIFGDQSDVMSARTTGFAMLAESSVQEVMDLSAVAHLATLEGSVPFLNFFDGFRTSHEIQKIDVIDYQDLLPMVNQEKLADFRDRAMNPDHPTVSGTNQNADIYFQQRETVNSYYEALPEIVQKYMGKINKLRGTDYDLVNYYGAPDATEVIVSMGSVAGTIEQTVDYLNGQGRKVGFINVHLYRPFPLENFLEKLPKTVKSVAVLDRTKESGSNGEPLFLDVQSALFNSNVKQVIGGRYGIGGKDTRPEHIVSVFDELVKAQPKRMFTIGINDDVTNLSLTNSKVLDLTPADTFQAKFWGFGSDGTVGANKAAIKIIGDHTDKYVQAAFEYDSKKSGGLTISHLRFGDSPITSEYMTATLDFVACHNMTYVRKYNLTKGLKAGGLFLLNTSWNLEQLSKNLPNEMKKFIAENQIRFYTIDAMKIAHETGMERRINTIMQVAFFKLAHVMPFDEAYEILKKDAQKYAKKSPTIVEQNLNAMALALNGLHEVKIPESWAETQEEKTKVLTTESSRKKYVFEIVNKTNAFEGDELSVQTLVDNKMTFGDEPLGTSASEKRGIALEIPEWNAQACIQCNECSFVCPHAAIRPFLVDEDEWNQAPEGFHVMDYKGADGLKYRIQVSVEDCTGCGLCIEACPKKGEALKMIPYEGQEKESVNWAFAQTLKTKENPARPGTIAASQFEKPLFEFSGACSGCGETPYIKLLTQMFGDRMMISNATGCSAIYGGTQATPYTTNEFEQGPAWSNSLFEDNAEYGYGMWLASQTRRQKLAAQVLEALPEMSDDLQKLAKDWVEHLEDSEGTRARAEKMKGMLASEHFNSAKLDEIYKQKDQFVKPTQWIFGGDGWAYDIGFGGLDHIVASGADVNILVMDNEVYANTGGQVSKATPASAIAQFAAGGKSNTKKDLGAMLMTYGDVYVAQIASGANMMQTIRAFDEAEKFKGPSVIIAYTPCISHGLYGGIHLALDEAKEAVNSGYWQLYRYNPLLEDLGKNPMILDFKKPDFSKVRNFLLTQSRFGNLLKVDAEHAESLYAKAAKDSRKRFMRYARTSGDLDKYLEREAKALAKKNPESEGTIEVTLPKERKKRPVDPEREARRAARKAEREAKK</sequence>
<feature type="binding site" evidence="11">
    <location>
        <position position="699"/>
    </location>
    <ligand>
        <name>[4Fe-4S] cluster</name>
        <dbReference type="ChEBI" id="CHEBI:49883"/>
        <label>1</label>
    </ligand>
</feature>
<dbReference type="Pfam" id="PF13237">
    <property type="entry name" value="Fer4_10"/>
    <property type="match status" value="1"/>
</dbReference>
<dbReference type="InterPro" id="IPR017900">
    <property type="entry name" value="4Fe4S_Fe_S_CS"/>
</dbReference>
<evidence type="ECO:0000313" key="13">
    <source>
        <dbReference type="EMBL" id="GAM81385.1"/>
    </source>
</evidence>
<proteinExistence type="inferred from homology"/>
<evidence type="ECO:0000256" key="10">
    <source>
        <dbReference type="PIRSR" id="PIRSR000159-2"/>
    </source>
</evidence>
<evidence type="ECO:0000256" key="6">
    <source>
        <dbReference type="ARBA" id="ARBA00023002"/>
    </source>
</evidence>
<dbReference type="Pfam" id="PF10371">
    <property type="entry name" value="EKR"/>
    <property type="match status" value="1"/>
</dbReference>
<keyword evidence="4 11" id="KW-0479">Metal-binding</keyword>
<evidence type="ECO:0000256" key="2">
    <source>
        <dbReference type="ARBA" id="ARBA00022448"/>
    </source>
</evidence>
<dbReference type="Pfam" id="PF17147">
    <property type="entry name" value="PFOR_II"/>
    <property type="match status" value="1"/>
</dbReference>
<evidence type="ECO:0000256" key="1">
    <source>
        <dbReference type="ARBA" id="ARBA00009032"/>
    </source>
</evidence>
<dbReference type="GO" id="GO:0006979">
    <property type="term" value="P:response to oxidative stress"/>
    <property type="evidence" value="ECO:0007669"/>
    <property type="project" value="TreeGrafter"/>
</dbReference>
<dbReference type="SUPFAM" id="SSF54862">
    <property type="entry name" value="4Fe-4S ferredoxins"/>
    <property type="match status" value="1"/>
</dbReference>
<dbReference type="InterPro" id="IPR033412">
    <property type="entry name" value="PFOR_II"/>
</dbReference>
<dbReference type="SMART" id="SM00890">
    <property type="entry name" value="EKR"/>
    <property type="match status" value="1"/>
</dbReference>
<dbReference type="InterPro" id="IPR017896">
    <property type="entry name" value="4Fe4S_Fe-S-bd"/>
</dbReference>
<dbReference type="FunFam" id="3.40.50.970:FF:000012">
    <property type="entry name" value="Pyruvate:ferredoxin (Flavodoxin) oxidoreductase"/>
    <property type="match status" value="1"/>
</dbReference>
<dbReference type="EMBL" id="BBSI01000040">
    <property type="protein sequence ID" value="GAM81385.1"/>
    <property type="molecule type" value="Genomic_DNA"/>
</dbReference>
<feature type="compositionally biased region" description="Basic and acidic residues" evidence="12">
    <location>
        <begin position="1206"/>
        <end position="1226"/>
    </location>
</feature>
<evidence type="ECO:0000256" key="12">
    <source>
        <dbReference type="SAM" id="MobiDB-lite"/>
    </source>
</evidence>
<gene>
    <name evidence="13" type="ORF">JCM5805K_2509</name>
</gene>
<feature type="binding site" evidence="11">
    <location>
        <position position="1072"/>
    </location>
    <ligand>
        <name>[4Fe-4S] cluster</name>
        <dbReference type="ChEBI" id="CHEBI:49883"/>
        <label>3</label>
    </ligand>
</feature>
<feature type="binding site" evidence="11">
    <location>
        <position position="750"/>
    </location>
    <ligand>
        <name>[4Fe-4S] cluster</name>
        <dbReference type="ChEBI" id="CHEBI:49883"/>
        <label>2</label>
    </ligand>
</feature>
<feature type="binding site" evidence="11">
    <location>
        <position position="696"/>
    </location>
    <ligand>
        <name>[4Fe-4S] cluster</name>
        <dbReference type="ChEBI" id="CHEBI:49883"/>
        <label>1</label>
    </ligand>
</feature>
<comment type="caution">
    <text evidence="13">The sequence shown here is derived from an EMBL/GenBank/DDBJ whole genome shotgun (WGS) entry which is preliminary data.</text>
</comment>
<dbReference type="GO" id="GO:0022900">
    <property type="term" value="P:electron transport chain"/>
    <property type="evidence" value="ECO:0007669"/>
    <property type="project" value="InterPro"/>
</dbReference>
<keyword evidence="2 9" id="KW-0813">Transport</keyword>
<evidence type="ECO:0000256" key="3">
    <source>
        <dbReference type="ARBA" id="ARBA00022485"/>
    </source>
</evidence>
<evidence type="ECO:0000256" key="8">
    <source>
        <dbReference type="ARBA" id="ARBA00023014"/>
    </source>
</evidence>
<dbReference type="InterPro" id="IPR050722">
    <property type="entry name" value="Pyruvate:ferred/Flavod_OxRd"/>
</dbReference>
<feature type="binding site" evidence="11">
    <location>
        <position position="753"/>
    </location>
    <ligand>
        <name>[4Fe-4S] cluster</name>
        <dbReference type="ChEBI" id="CHEBI:49883"/>
        <label>2</label>
    </ligand>
</feature>
<feature type="binding site" evidence="11">
    <location>
        <position position="747"/>
    </location>
    <ligand>
        <name>[4Fe-4S] cluster</name>
        <dbReference type="ChEBI" id="CHEBI:49883"/>
        <label>2</label>
    </ligand>
</feature>
<feature type="site" description="Important for catalytic activity" evidence="10">
    <location>
        <position position="997"/>
    </location>
</feature>
<feature type="binding site" evidence="11">
    <location>
        <position position="693"/>
    </location>
    <ligand>
        <name>[4Fe-4S] cluster</name>
        <dbReference type="ChEBI" id="CHEBI:49883"/>
        <label>1</label>
    </ligand>
</feature>
<keyword evidence="7 11" id="KW-0408">Iron</keyword>
<dbReference type="AlphaFoldDB" id="A0A0B8QMW8"/>
<reference evidence="13 14" key="1">
    <citation type="submission" date="2015-01" db="EMBL/GenBank/DDBJ databases">
        <title>Lactococcus lactis subsp.lactis JCM 5805 whole genome shotgun sequence.</title>
        <authorList>
            <person name="Fujii T."/>
            <person name="Tomita Y."/>
            <person name="Ikushima S."/>
            <person name="Fujiwara D."/>
        </authorList>
    </citation>
    <scope>NUCLEOTIDE SEQUENCE [LARGE SCALE GENOMIC DNA]</scope>
    <source>
        <strain evidence="13 14">JCM 5805</strain>
    </source>
</reference>
<protein>
    <submittedName>
        <fullName evidence="13">Pyruvate:ferredoxin oxidoreductase and related 2-oxoacid:ferredoxin oxidoreductases, alpha subunit</fullName>
    </submittedName>
</protein>
<dbReference type="SUPFAM" id="SSF53323">
    <property type="entry name" value="Pyruvate-ferredoxin oxidoreductase, PFOR, domain III"/>
    <property type="match status" value="1"/>
</dbReference>
<name>A0A0B8QMW8_LACLL</name>
<dbReference type="PATRIC" id="fig|1360.96.peg.268"/>
<accession>A0A0B8QMW8</accession>
<dbReference type="InterPro" id="IPR019752">
    <property type="entry name" value="Pyrv/ketoisovalerate_OxRed_cat"/>
</dbReference>
<dbReference type="InterPro" id="IPR019456">
    <property type="entry name" value="Pyrv-flavodox_OxRtase_EKR"/>
</dbReference>
<evidence type="ECO:0000313" key="14">
    <source>
        <dbReference type="Proteomes" id="UP000031847"/>
    </source>
</evidence>
<keyword evidence="13" id="KW-0670">Pyruvate</keyword>
<dbReference type="GO" id="GO:0030976">
    <property type="term" value="F:thiamine pyrophosphate binding"/>
    <property type="evidence" value="ECO:0007669"/>
    <property type="project" value="InterPro"/>
</dbReference>
<dbReference type="Pfam" id="PF01855">
    <property type="entry name" value="POR_N"/>
    <property type="match status" value="1"/>
</dbReference>
<dbReference type="InterPro" id="IPR002880">
    <property type="entry name" value="Pyrv_Fd/Flavodoxin_OxRdtase_N"/>
</dbReference>
<feature type="region of interest" description="Disordered" evidence="12">
    <location>
        <begin position="1183"/>
        <end position="1226"/>
    </location>
</feature>
<dbReference type="FunFam" id="3.40.920.10:FF:000001">
    <property type="entry name" value="Pyruvate:ferredoxin (Flavodoxin) oxidoreductase"/>
    <property type="match status" value="1"/>
</dbReference>
<dbReference type="FunFam" id="3.40.50.970:FF:000041">
    <property type="entry name" value="Pyruvate:ferredoxin (Flavodoxin) oxidoreductase"/>
    <property type="match status" value="1"/>
</dbReference>
<dbReference type="InterPro" id="IPR002869">
    <property type="entry name" value="Pyrv_flavodox_OxRed_cen"/>
</dbReference>
<dbReference type="SUPFAM" id="SSF52518">
    <property type="entry name" value="Thiamin diphosphate-binding fold (THDP-binding)"/>
    <property type="match status" value="2"/>
</dbReference>
<dbReference type="CDD" id="cd07034">
    <property type="entry name" value="TPP_PYR_PFOR_IOR-alpha_like"/>
    <property type="match status" value="1"/>
</dbReference>
<dbReference type="InterPro" id="IPR029061">
    <property type="entry name" value="THDP-binding"/>
</dbReference>
<comment type="similarity">
    <text evidence="1 9">Belongs to the pyruvate:ferredoxin/flavodoxin oxidoreductase family.</text>
</comment>
<evidence type="ECO:0000256" key="7">
    <source>
        <dbReference type="ARBA" id="ARBA00023004"/>
    </source>
</evidence>
<organism evidence="13 14">
    <name type="scientific">Lactococcus lactis subsp. lactis</name>
    <name type="common">Streptococcus lactis</name>
    <dbReference type="NCBI Taxonomy" id="1360"/>
    <lineage>
        <taxon>Bacteria</taxon>
        <taxon>Bacillati</taxon>
        <taxon>Bacillota</taxon>
        <taxon>Bacilli</taxon>
        <taxon>Lactobacillales</taxon>
        <taxon>Streptococcaceae</taxon>
        <taxon>Lactococcus</taxon>
    </lineage>
</organism>
<dbReference type="FunFam" id="3.30.70.20:FF:000022">
    <property type="entry name" value="Pyruvate:ferredoxin (Flavodoxin) oxidoreductase"/>
    <property type="match status" value="1"/>
</dbReference>
<dbReference type="PANTHER" id="PTHR32154:SF0">
    <property type="entry name" value="PYRUVATE-FLAVODOXIN OXIDOREDUCTASE-RELATED"/>
    <property type="match status" value="1"/>
</dbReference>
<feature type="binding site" evidence="11">
    <location>
        <position position="841"/>
    </location>
    <ligand>
        <name>[4Fe-4S] cluster</name>
        <dbReference type="ChEBI" id="CHEBI:49883"/>
        <label>3</label>
    </ligand>
</feature>
<dbReference type="InterPro" id="IPR011766">
    <property type="entry name" value="TPP_enzyme_TPP-bd"/>
</dbReference>
<feature type="binding site" evidence="11">
    <location>
        <position position="813"/>
    </location>
    <ligand>
        <name>[4Fe-4S] cluster</name>
        <dbReference type="ChEBI" id="CHEBI:49883"/>
        <label>3</label>
    </ligand>
</feature>
<dbReference type="PIRSF" id="PIRSF000159">
    <property type="entry name" value="NifJ"/>
    <property type="match status" value="1"/>
</dbReference>
<dbReference type="Gene3D" id="3.40.920.10">
    <property type="entry name" value="Pyruvate-ferredoxin oxidoreductase, PFOR, domain III"/>
    <property type="match status" value="1"/>
</dbReference>
<dbReference type="Gene3D" id="3.40.50.920">
    <property type="match status" value="1"/>
</dbReference>
<dbReference type="CDD" id="cd03377">
    <property type="entry name" value="TPP_PFOR_PNO"/>
    <property type="match status" value="1"/>
</dbReference>
<dbReference type="PROSITE" id="PS51379">
    <property type="entry name" value="4FE4S_FER_2"/>
    <property type="match status" value="2"/>
</dbReference>
<evidence type="ECO:0000256" key="5">
    <source>
        <dbReference type="ARBA" id="ARBA00022982"/>
    </source>
</evidence>
<keyword evidence="6 9" id="KW-0560">Oxidoreductase</keyword>